<proteinExistence type="predicted"/>
<dbReference type="AlphaFoldDB" id="A0A1K2I842"/>
<evidence type="ECO:0000313" key="1">
    <source>
        <dbReference type="EMBL" id="SFZ87911.1"/>
    </source>
</evidence>
<reference evidence="1" key="1">
    <citation type="submission" date="2016-11" db="EMBL/GenBank/DDBJ databases">
        <authorList>
            <person name="Jaros S."/>
            <person name="Januszkiewicz K."/>
            <person name="Wedrychowicz H."/>
        </authorList>
    </citation>
    <scope>NUCLEOTIDE SEQUENCE</scope>
    <source>
        <strain evidence="1">ACA-DC 565</strain>
    </source>
</reference>
<sequence>MAAMPPLFKSKPAISYFKLELAKFKNLTLKFKQLSFY</sequence>
<organism evidence="1">
    <name type="scientific">Loigolactobacillus rennini</name>
    <dbReference type="NCBI Taxonomy" id="238013"/>
    <lineage>
        <taxon>Bacteria</taxon>
        <taxon>Bacillati</taxon>
        <taxon>Bacillota</taxon>
        <taxon>Bacilli</taxon>
        <taxon>Lactobacillales</taxon>
        <taxon>Lactobacillaceae</taxon>
        <taxon>Loigolactobacillus</taxon>
    </lineage>
</organism>
<accession>A0A1K2I842</accession>
<dbReference type="EMBL" id="LT634362">
    <property type="protein sequence ID" value="SFZ87911.1"/>
    <property type="molecule type" value="Genomic_DNA"/>
</dbReference>
<name>A0A1K2I842_9LACO</name>
<protein>
    <submittedName>
        <fullName evidence="1">Uncharacterized protein</fullName>
    </submittedName>
</protein>
<gene>
    <name evidence="1" type="ORF">LREN565_1024</name>
</gene>